<gene>
    <name evidence="1" type="ORF">TH68_01170</name>
</gene>
<evidence type="ECO:0000313" key="1">
    <source>
        <dbReference type="EMBL" id="KKZ15296.1"/>
    </source>
</evidence>
<name>A0A6N3XDF9_9SYNE</name>
<dbReference type="EMBL" id="JXUO01000031">
    <property type="protein sequence ID" value="KKZ15296.1"/>
    <property type="molecule type" value="Genomic_DNA"/>
</dbReference>
<dbReference type="Proteomes" id="UP000035054">
    <property type="component" value="Unassembled WGS sequence"/>
</dbReference>
<proteinExistence type="predicted"/>
<protein>
    <submittedName>
        <fullName evidence="1">Uncharacterized protein</fullName>
    </submittedName>
</protein>
<comment type="caution">
    <text evidence="1">The sequence shown here is derived from an EMBL/GenBank/DDBJ whole genome shotgun (WGS) entry which is preliminary data.</text>
</comment>
<accession>A0A6N3XDF9</accession>
<reference evidence="1 2" key="1">
    <citation type="submission" date="2015-01" db="EMBL/GenBank/DDBJ databases">
        <title>Lifestyle Evolution in Cyanobacterial Symbionts of Sponges.</title>
        <authorList>
            <person name="Burgsdorf I."/>
            <person name="Slaby B.M."/>
            <person name="Handley K.M."/>
            <person name="Haber M."/>
            <person name="Blom J."/>
            <person name="Marshall C.W."/>
            <person name="Gilbert J.A."/>
            <person name="Hentschel U."/>
            <person name="Steindler L."/>
        </authorList>
    </citation>
    <scope>NUCLEOTIDE SEQUENCE [LARGE SCALE GENOMIC DNA]</scope>
    <source>
        <strain evidence="1">142</strain>
    </source>
</reference>
<dbReference type="AlphaFoldDB" id="A0A6N3XDF9"/>
<organism evidence="1 2">
    <name type="scientific">Candidatus Synechococcus spongiarum 142</name>
    <dbReference type="NCBI Taxonomy" id="1608213"/>
    <lineage>
        <taxon>Bacteria</taxon>
        <taxon>Bacillati</taxon>
        <taxon>Cyanobacteriota</taxon>
        <taxon>Cyanophyceae</taxon>
        <taxon>Synechococcales</taxon>
        <taxon>Synechococcaceae</taxon>
        <taxon>Synechococcus</taxon>
    </lineage>
</organism>
<sequence length="76" mass="7897">MSSASLASTGLPSPPAQRISVHSALGMLWLQLHFENCHWDSLAAGCVELEPDTLSAFLADCSAAGVVCCSPLPQQA</sequence>
<evidence type="ECO:0000313" key="2">
    <source>
        <dbReference type="Proteomes" id="UP000035054"/>
    </source>
</evidence>